<keyword evidence="5" id="KW-1185">Reference proteome</keyword>
<comment type="similarity">
    <text evidence="2">Belongs to the ustYa family.</text>
</comment>
<keyword evidence="3" id="KW-1133">Transmembrane helix</keyword>
<dbReference type="Pfam" id="PF11807">
    <property type="entry name" value="UstYa"/>
    <property type="match status" value="1"/>
</dbReference>
<reference evidence="4 5" key="1">
    <citation type="submission" date="2024-01" db="EMBL/GenBank/DDBJ databases">
        <title>Complete genome of Cladobotryum mycophilum ATHUM6906.</title>
        <authorList>
            <person name="Christinaki A.C."/>
            <person name="Myridakis A.I."/>
            <person name="Kouvelis V.N."/>
        </authorList>
    </citation>
    <scope>NUCLEOTIDE SEQUENCE [LARGE SCALE GENOMIC DNA]</scope>
    <source>
        <strain evidence="4 5">ATHUM6906</strain>
    </source>
</reference>
<evidence type="ECO:0000256" key="1">
    <source>
        <dbReference type="ARBA" id="ARBA00004685"/>
    </source>
</evidence>
<feature type="transmembrane region" description="Helical" evidence="3">
    <location>
        <begin position="39"/>
        <end position="57"/>
    </location>
</feature>
<protein>
    <submittedName>
        <fullName evidence="4">Uncharacterized protein</fullName>
    </submittedName>
</protein>
<dbReference type="PANTHER" id="PTHR33365:SF4">
    <property type="entry name" value="CYCLOCHLOROTINE BIOSYNTHESIS PROTEIN O"/>
    <property type="match status" value="1"/>
</dbReference>
<gene>
    <name evidence="4" type="ORF">PT974_07674</name>
</gene>
<organism evidence="4 5">
    <name type="scientific">Cladobotryum mycophilum</name>
    <dbReference type="NCBI Taxonomy" id="491253"/>
    <lineage>
        <taxon>Eukaryota</taxon>
        <taxon>Fungi</taxon>
        <taxon>Dikarya</taxon>
        <taxon>Ascomycota</taxon>
        <taxon>Pezizomycotina</taxon>
        <taxon>Sordariomycetes</taxon>
        <taxon>Hypocreomycetidae</taxon>
        <taxon>Hypocreales</taxon>
        <taxon>Hypocreaceae</taxon>
        <taxon>Cladobotryum</taxon>
    </lineage>
</organism>
<sequence>MAWLAYNPVSKDDQDNDLEDTVHERRQRASSLFKTVSEWGWVFSTFAFAILSLVLVLDRRNNASATGFDVGSLTDLGIAREAIKTEVRRFTGAIIILSDGSITRKIEGTQYVGPASPNIDAAWDDLLLAREMGLHEDEAGHLKDYTLKNNKGNYIISLHVSHSLHCINMLRRHVDFQYYYGNGSSLPEFYRTHIDHCLDHIRQSIECSSDITPVTWSWSDALQLPTSSTDLPHTCRSHSHLRDWAMKLRVNAHKDGVAGPFTSDKNHHHK</sequence>
<keyword evidence="3" id="KW-0812">Transmembrane</keyword>
<evidence type="ECO:0000313" key="4">
    <source>
        <dbReference type="EMBL" id="KAK5994231.1"/>
    </source>
</evidence>
<evidence type="ECO:0000313" key="5">
    <source>
        <dbReference type="Proteomes" id="UP001338125"/>
    </source>
</evidence>
<evidence type="ECO:0000256" key="3">
    <source>
        <dbReference type="SAM" id="Phobius"/>
    </source>
</evidence>
<name>A0ABR0SR37_9HYPO</name>
<dbReference type="PANTHER" id="PTHR33365">
    <property type="entry name" value="YALI0B05434P"/>
    <property type="match status" value="1"/>
</dbReference>
<accession>A0ABR0SR37</accession>
<dbReference type="Proteomes" id="UP001338125">
    <property type="component" value="Unassembled WGS sequence"/>
</dbReference>
<dbReference type="EMBL" id="JAVFKD010000012">
    <property type="protein sequence ID" value="KAK5994231.1"/>
    <property type="molecule type" value="Genomic_DNA"/>
</dbReference>
<proteinExistence type="inferred from homology"/>
<comment type="caution">
    <text evidence="4">The sequence shown here is derived from an EMBL/GenBank/DDBJ whole genome shotgun (WGS) entry which is preliminary data.</text>
</comment>
<evidence type="ECO:0000256" key="2">
    <source>
        <dbReference type="ARBA" id="ARBA00035112"/>
    </source>
</evidence>
<comment type="pathway">
    <text evidence="1">Mycotoxin biosynthesis.</text>
</comment>
<dbReference type="InterPro" id="IPR021765">
    <property type="entry name" value="UstYa-like"/>
</dbReference>
<keyword evidence="3" id="KW-0472">Membrane</keyword>